<gene>
    <name evidence="1" type="ORF">D2T31_19655</name>
</gene>
<dbReference type="AlphaFoldDB" id="A0A443K185"/>
<dbReference type="EMBL" id="SAUX01000031">
    <property type="protein sequence ID" value="RWR26512.1"/>
    <property type="molecule type" value="Genomic_DNA"/>
</dbReference>
<dbReference type="Proteomes" id="UP000285295">
    <property type="component" value="Unassembled WGS sequence"/>
</dbReference>
<reference evidence="1 2" key="1">
    <citation type="submission" date="2019-01" db="EMBL/GenBank/DDBJ databases">
        <title>Sinorhodobacter populi sp. nov. isolated from the symptomatic bark tissue of Populus euramericana canker.</title>
        <authorList>
            <person name="Xu G."/>
        </authorList>
    </citation>
    <scope>NUCLEOTIDE SEQUENCE [LARGE SCALE GENOMIC DNA]</scope>
    <source>
        <strain evidence="1 2">D19-10-3-21</strain>
    </source>
</reference>
<reference evidence="1 2" key="2">
    <citation type="submission" date="2019-01" db="EMBL/GenBank/DDBJ databases">
        <authorList>
            <person name="Li Y."/>
        </authorList>
    </citation>
    <scope>NUCLEOTIDE SEQUENCE [LARGE SCALE GENOMIC DNA]</scope>
    <source>
        <strain evidence="1 2">D19-10-3-21</strain>
    </source>
</reference>
<protein>
    <submittedName>
        <fullName evidence="1">Uncharacterized protein</fullName>
    </submittedName>
</protein>
<comment type="caution">
    <text evidence="1">The sequence shown here is derived from an EMBL/GenBank/DDBJ whole genome shotgun (WGS) entry which is preliminary data.</text>
</comment>
<name>A0A443K185_9RHOB</name>
<sequence length="198" mass="20587">MITLNSATFAVAVFLVPSIMETQAATIEDGLIVWMEAPGQPILAMSGNRDTEIDSRPANATAGGMMPGLPVSRSGTPEAIAFGQHDLFSKSDSVPGRLLPVANVDIQIDDNTLQYIDIIFDASVSTWPSAAFRDASPGASFMFQTTGDLLGASGTPGFPAEPAIDAPLPKIPVPTGATLVISGLVALFGLHRLGHRAT</sequence>
<organism evidence="1 2">
    <name type="scientific">Paenirhodobacter populi</name>
    <dbReference type="NCBI Taxonomy" id="2306993"/>
    <lineage>
        <taxon>Bacteria</taxon>
        <taxon>Pseudomonadati</taxon>
        <taxon>Pseudomonadota</taxon>
        <taxon>Alphaproteobacteria</taxon>
        <taxon>Rhodobacterales</taxon>
        <taxon>Rhodobacter group</taxon>
        <taxon>Paenirhodobacter</taxon>
    </lineage>
</organism>
<evidence type="ECO:0000313" key="2">
    <source>
        <dbReference type="Proteomes" id="UP000285295"/>
    </source>
</evidence>
<dbReference type="OrthoDB" id="9782620at2"/>
<evidence type="ECO:0000313" key="1">
    <source>
        <dbReference type="EMBL" id="RWR26512.1"/>
    </source>
</evidence>
<proteinExistence type="predicted"/>
<dbReference type="RefSeq" id="WP_128238628.1">
    <property type="nucleotide sequence ID" value="NZ_SAUX01000031.1"/>
</dbReference>
<accession>A0A443K185</accession>